<gene>
    <name evidence="5" type="ORF">HGO97_017820</name>
</gene>
<comment type="caution">
    <text evidence="5">The sequence shown here is derived from an EMBL/GenBank/DDBJ whole genome shotgun (WGS) entry which is preliminary data.</text>
</comment>
<dbReference type="PANTHER" id="PTHR42756:SF1">
    <property type="entry name" value="TRANSCRIPTIONAL REPRESSOR OF EMRAB OPERON"/>
    <property type="match status" value="1"/>
</dbReference>
<dbReference type="PROSITE" id="PS01117">
    <property type="entry name" value="HTH_MARR_1"/>
    <property type="match status" value="1"/>
</dbReference>
<keyword evidence="3" id="KW-0804">Transcription</keyword>
<feature type="domain" description="HTH marR-type" evidence="4">
    <location>
        <begin position="9"/>
        <end position="140"/>
    </location>
</feature>
<evidence type="ECO:0000259" key="4">
    <source>
        <dbReference type="PROSITE" id="PS50995"/>
    </source>
</evidence>
<organism evidence="5 6">
    <name type="scientific">Faecalicatena faecalis</name>
    <dbReference type="NCBI Taxonomy" id="2726362"/>
    <lineage>
        <taxon>Bacteria</taxon>
        <taxon>Bacillati</taxon>
        <taxon>Bacillota</taxon>
        <taxon>Clostridia</taxon>
        <taxon>Lachnospirales</taxon>
        <taxon>Lachnospiraceae</taxon>
        <taxon>Faecalicatena</taxon>
    </lineage>
</organism>
<dbReference type="EMBL" id="JABACJ020000021">
    <property type="protein sequence ID" value="MBU3877665.1"/>
    <property type="molecule type" value="Genomic_DNA"/>
</dbReference>
<dbReference type="PANTHER" id="PTHR42756">
    <property type="entry name" value="TRANSCRIPTIONAL REGULATOR, MARR"/>
    <property type="match status" value="1"/>
</dbReference>
<evidence type="ECO:0000313" key="5">
    <source>
        <dbReference type="EMBL" id="MBU3877665.1"/>
    </source>
</evidence>
<dbReference type="PROSITE" id="PS50995">
    <property type="entry name" value="HTH_MARR_2"/>
    <property type="match status" value="1"/>
</dbReference>
<protein>
    <submittedName>
        <fullName evidence="5">MarR family transcriptional regulator</fullName>
    </submittedName>
</protein>
<evidence type="ECO:0000256" key="3">
    <source>
        <dbReference type="ARBA" id="ARBA00023163"/>
    </source>
</evidence>
<dbReference type="InterPro" id="IPR000835">
    <property type="entry name" value="HTH_MarR-typ"/>
</dbReference>
<dbReference type="InterPro" id="IPR023187">
    <property type="entry name" value="Tscrpt_reg_MarR-type_CS"/>
</dbReference>
<sequence length="164" mass="18964">MEFTMAEMEDWIFQYIDRIKALISPQTWSNALMNCSKNEAFALLFLYRRGQANMTQIADYVGVPLNTATGIINRLEKKELVSRERSHEDKRVVTIGMTDKGKACLKDSMQEFLIYGQRLLGTLTPEELEWGTRILEKLAVALEEPGEDQRDVKPEKKVRKIHIE</sequence>
<keyword evidence="1" id="KW-0805">Transcription regulation</keyword>
<dbReference type="Proteomes" id="UP000723714">
    <property type="component" value="Unassembled WGS sequence"/>
</dbReference>
<keyword evidence="2" id="KW-0238">DNA-binding</keyword>
<dbReference type="RefSeq" id="WP_216244286.1">
    <property type="nucleotide sequence ID" value="NZ_JABACJ020000021.1"/>
</dbReference>
<evidence type="ECO:0000256" key="1">
    <source>
        <dbReference type="ARBA" id="ARBA00023015"/>
    </source>
</evidence>
<keyword evidence="6" id="KW-1185">Reference proteome</keyword>
<reference evidence="5 6" key="1">
    <citation type="submission" date="2021-06" db="EMBL/GenBank/DDBJ databases">
        <title>Faecalicatena sp. nov. isolated from porcine feces.</title>
        <authorList>
            <person name="Oh B.S."/>
            <person name="Lee J.H."/>
        </authorList>
    </citation>
    <scope>NUCLEOTIDE SEQUENCE [LARGE SCALE GENOMIC DNA]</scope>
    <source>
        <strain evidence="5 6">AGMB00832</strain>
    </source>
</reference>
<evidence type="ECO:0000256" key="2">
    <source>
        <dbReference type="ARBA" id="ARBA00023125"/>
    </source>
</evidence>
<dbReference type="SMART" id="SM00347">
    <property type="entry name" value="HTH_MARR"/>
    <property type="match status" value="1"/>
</dbReference>
<proteinExistence type="predicted"/>
<accession>A0ABS6D7U6</accession>
<dbReference type="Pfam" id="PF01047">
    <property type="entry name" value="MarR"/>
    <property type="match status" value="1"/>
</dbReference>
<name>A0ABS6D7U6_9FIRM</name>
<evidence type="ECO:0000313" key="6">
    <source>
        <dbReference type="Proteomes" id="UP000723714"/>
    </source>
</evidence>